<feature type="region of interest" description="Disordered" evidence="1">
    <location>
        <begin position="49"/>
        <end position="73"/>
    </location>
</feature>
<protein>
    <submittedName>
        <fullName evidence="2">Uncharacterized protein</fullName>
    </submittedName>
</protein>
<dbReference type="Proteomes" id="UP000177583">
    <property type="component" value="Unassembled WGS sequence"/>
</dbReference>
<accession>A0A1F6GLE1</accession>
<organism evidence="2 3">
    <name type="scientific">Candidatus Lambdaproteobacteria bacterium RIFOXYD2_FULL_56_26</name>
    <dbReference type="NCBI Taxonomy" id="1817773"/>
    <lineage>
        <taxon>Bacteria</taxon>
        <taxon>Pseudomonadati</taxon>
        <taxon>Pseudomonadota</taxon>
        <taxon>Candidatus Lambdaproteobacteria</taxon>
    </lineage>
</organism>
<name>A0A1F6GLE1_9PROT</name>
<evidence type="ECO:0000313" key="3">
    <source>
        <dbReference type="Proteomes" id="UP000177583"/>
    </source>
</evidence>
<evidence type="ECO:0000256" key="1">
    <source>
        <dbReference type="SAM" id="MobiDB-lite"/>
    </source>
</evidence>
<dbReference type="EMBL" id="MFNF01000066">
    <property type="protein sequence ID" value="OGG98880.1"/>
    <property type="molecule type" value="Genomic_DNA"/>
</dbReference>
<sequence length="73" mass="8057">MWGQAGITCKALGQTKAGKSPKRKHPFFCAPPWVNLLAARLDSRPLGLQDRPKRWGADKPVPQGNAKFLESQC</sequence>
<reference evidence="2 3" key="1">
    <citation type="journal article" date="2016" name="Nat. Commun.">
        <title>Thousands of microbial genomes shed light on interconnected biogeochemical processes in an aquifer system.</title>
        <authorList>
            <person name="Anantharaman K."/>
            <person name="Brown C.T."/>
            <person name="Hug L.A."/>
            <person name="Sharon I."/>
            <person name="Castelle C.J."/>
            <person name="Probst A.J."/>
            <person name="Thomas B.C."/>
            <person name="Singh A."/>
            <person name="Wilkins M.J."/>
            <person name="Karaoz U."/>
            <person name="Brodie E.L."/>
            <person name="Williams K.H."/>
            <person name="Hubbard S.S."/>
            <person name="Banfield J.F."/>
        </authorList>
    </citation>
    <scope>NUCLEOTIDE SEQUENCE [LARGE SCALE GENOMIC DNA]</scope>
</reference>
<evidence type="ECO:0000313" key="2">
    <source>
        <dbReference type="EMBL" id="OGG98880.1"/>
    </source>
</evidence>
<gene>
    <name evidence="2" type="ORF">A2557_13325</name>
</gene>
<proteinExistence type="predicted"/>
<comment type="caution">
    <text evidence="2">The sequence shown here is derived from an EMBL/GenBank/DDBJ whole genome shotgun (WGS) entry which is preliminary data.</text>
</comment>
<dbReference type="AlphaFoldDB" id="A0A1F6GLE1"/>